<keyword evidence="2" id="KW-0413">Isomerase</keyword>
<accession>A0ABT9TL18</accession>
<sequence>MANIELKHETTGRKVTVNDAVAEFYTSRGWAESDKQTPATDEAEAAAQQAADDAAKAAAEAEGKAAEDEKEKADAADKAGSDNADSDTGEGTTAARKTTKRVASS</sequence>
<organism evidence="2 3">
    <name type="scientific">Paenarthrobacter nicotinovorans</name>
    <name type="common">Arthrobacter nicotinovorans</name>
    <dbReference type="NCBI Taxonomy" id="29320"/>
    <lineage>
        <taxon>Bacteria</taxon>
        <taxon>Bacillati</taxon>
        <taxon>Actinomycetota</taxon>
        <taxon>Actinomycetes</taxon>
        <taxon>Micrococcales</taxon>
        <taxon>Micrococcaceae</taxon>
        <taxon>Paenarthrobacter</taxon>
    </lineage>
</organism>
<dbReference type="Proteomes" id="UP001244563">
    <property type="component" value="Unassembled WGS sequence"/>
</dbReference>
<feature type="region of interest" description="Disordered" evidence="1">
    <location>
        <begin position="27"/>
        <end position="105"/>
    </location>
</feature>
<name>A0ABT9TL18_PAENI</name>
<protein>
    <submittedName>
        <fullName evidence="2">FKBP-type peptidyl-prolyl cis-trans isomerase</fullName>
    </submittedName>
</protein>
<dbReference type="RefSeq" id="WP_306878004.1">
    <property type="nucleotide sequence ID" value="NZ_JAUSSW010000004.1"/>
</dbReference>
<keyword evidence="3" id="KW-1185">Reference proteome</keyword>
<dbReference type="EMBL" id="JAUSSW010000004">
    <property type="protein sequence ID" value="MDQ0102348.1"/>
    <property type="molecule type" value="Genomic_DNA"/>
</dbReference>
<comment type="caution">
    <text evidence="2">The sequence shown here is derived from an EMBL/GenBank/DDBJ whole genome shotgun (WGS) entry which is preliminary data.</text>
</comment>
<feature type="compositionally biased region" description="Basic and acidic residues" evidence="1">
    <location>
        <begin position="53"/>
        <end position="80"/>
    </location>
</feature>
<evidence type="ECO:0000256" key="1">
    <source>
        <dbReference type="SAM" id="MobiDB-lite"/>
    </source>
</evidence>
<reference evidence="2 3" key="1">
    <citation type="submission" date="2023-07" db="EMBL/GenBank/DDBJ databases">
        <title>Sorghum-associated microbial communities from plants grown in Nebraska, USA.</title>
        <authorList>
            <person name="Schachtman D."/>
        </authorList>
    </citation>
    <scope>NUCLEOTIDE SEQUENCE [LARGE SCALE GENOMIC DNA]</scope>
    <source>
        <strain evidence="2 3">CC523</strain>
    </source>
</reference>
<evidence type="ECO:0000313" key="3">
    <source>
        <dbReference type="Proteomes" id="UP001244563"/>
    </source>
</evidence>
<proteinExistence type="predicted"/>
<dbReference type="GO" id="GO:0016853">
    <property type="term" value="F:isomerase activity"/>
    <property type="evidence" value="ECO:0007669"/>
    <property type="project" value="UniProtKB-KW"/>
</dbReference>
<evidence type="ECO:0000313" key="2">
    <source>
        <dbReference type="EMBL" id="MDQ0102348.1"/>
    </source>
</evidence>
<gene>
    <name evidence="2" type="ORF">J2T10_001994</name>
</gene>